<accession>A0A9P6B1S3</accession>
<feature type="domain" description="Nucleoporin NSP1-like C-terminal" evidence="15">
    <location>
        <begin position="201"/>
        <end position="298"/>
    </location>
</feature>
<evidence type="ECO:0000256" key="6">
    <source>
        <dbReference type="ARBA" id="ARBA00022816"/>
    </source>
</evidence>
<evidence type="ECO:0000313" key="16">
    <source>
        <dbReference type="EMBL" id="KAF9514771.1"/>
    </source>
</evidence>
<evidence type="ECO:0000256" key="11">
    <source>
        <dbReference type="ARBA" id="ARBA00068864"/>
    </source>
</evidence>
<keyword evidence="10" id="KW-0539">Nucleus</keyword>
<feature type="compositionally biased region" description="Low complexity" evidence="14">
    <location>
        <begin position="130"/>
        <end position="151"/>
    </location>
</feature>
<keyword evidence="5" id="KW-0813">Transport</keyword>
<sequence length="425" mass="43807">MKKTEAPAPSSSGDPASAAPPTSSNLFGGFGAKKPDAPVASNPVGEVPNAGPSSSSNLFGGFGTKKPETTAPATPAGDATATAPSTGSSNIFGGFGAKKPEPGTSAGAQNFFSLLGAAKQLEESEKEKAAATASTTASETTSATPVATTSSNIFSGFGSKKPETSAVPVAPTTSDNAGKTVAGSSAPATSASTTAAPAPGPPPSMLRGKSIEEILTKWNSELDVQTKEFTRMANEVAVWDRTLMENSEKINFLYNKVTAAHTSQSAVQASLEHIQEQQTELSKTLDQYEEVTKQILYDQGRALDLGPADRERDNSYGLATNLNSQLDDLSHSLTSMIETVNSLGSIPDSASGGTTLFPNGPGGHDPISQIEAILNAHLASLQWIDGAVKELEGKVKEVEAQQDSSDVYSSAYGNGHRRGFGLGPR</sequence>
<dbReference type="GO" id="GO:0017056">
    <property type="term" value="F:structural constituent of nuclear pore"/>
    <property type="evidence" value="ECO:0007669"/>
    <property type="project" value="InterPro"/>
</dbReference>
<evidence type="ECO:0000256" key="14">
    <source>
        <dbReference type="SAM" id="MobiDB-lite"/>
    </source>
</evidence>
<evidence type="ECO:0000313" key="17">
    <source>
        <dbReference type="Proteomes" id="UP000886523"/>
    </source>
</evidence>
<evidence type="ECO:0000256" key="13">
    <source>
        <dbReference type="ARBA" id="ARBA00081079"/>
    </source>
</evidence>
<dbReference type="AlphaFoldDB" id="A0A9P6B1S3"/>
<keyword evidence="9" id="KW-0906">Nuclear pore complex</keyword>
<evidence type="ECO:0000256" key="8">
    <source>
        <dbReference type="ARBA" id="ARBA00023010"/>
    </source>
</evidence>
<keyword evidence="8" id="KW-0811">Translocation</keyword>
<dbReference type="Gene3D" id="1.20.5.170">
    <property type="match status" value="1"/>
</dbReference>
<name>A0A9P6B1S3_9AGAM</name>
<evidence type="ECO:0000256" key="5">
    <source>
        <dbReference type="ARBA" id="ARBA00022448"/>
    </source>
</evidence>
<evidence type="ECO:0000256" key="2">
    <source>
        <dbReference type="ARBA" id="ARBA00004567"/>
    </source>
</evidence>
<proteinExistence type="inferred from homology"/>
<evidence type="ECO:0000256" key="7">
    <source>
        <dbReference type="ARBA" id="ARBA00022927"/>
    </source>
</evidence>
<dbReference type="GO" id="GO:0006405">
    <property type="term" value="P:RNA export from nucleus"/>
    <property type="evidence" value="ECO:0007669"/>
    <property type="project" value="TreeGrafter"/>
</dbReference>
<feature type="compositionally biased region" description="Low complexity" evidence="14">
    <location>
        <begin position="182"/>
        <end position="197"/>
    </location>
</feature>
<evidence type="ECO:0000256" key="3">
    <source>
        <dbReference type="ARBA" id="ARBA00004620"/>
    </source>
</evidence>
<evidence type="ECO:0000256" key="4">
    <source>
        <dbReference type="ARBA" id="ARBA00005911"/>
    </source>
</evidence>
<dbReference type="PANTHER" id="PTHR12084:SF0">
    <property type="entry name" value="NUCLEAR PORE GLYCOPROTEIN P62"/>
    <property type="match status" value="1"/>
</dbReference>
<evidence type="ECO:0000256" key="12">
    <source>
        <dbReference type="ARBA" id="ARBA00078941"/>
    </source>
</evidence>
<feature type="region of interest" description="Disordered" evidence="14">
    <location>
        <begin position="121"/>
        <end position="207"/>
    </location>
</feature>
<feature type="compositionally biased region" description="Low complexity" evidence="14">
    <location>
        <begin position="1"/>
        <end position="24"/>
    </location>
</feature>
<comment type="similarity">
    <text evidence="4">Belongs to the nucleoporin NSP1/NUP62 family.</text>
</comment>
<evidence type="ECO:0000256" key="1">
    <source>
        <dbReference type="ARBA" id="ARBA00004335"/>
    </source>
</evidence>
<dbReference type="Proteomes" id="UP000886523">
    <property type="component" value="Unassembled WGS sequence"/>
</dbReference>
<dbReference type="GO" id="GO:0031965">
    <property type="term" value="C:nuclear membrane"/>
    <property type="evidence" value="ECO:0007669"/>
    <property type="project" value="UniProtKB-SubCell"/>
</dbReference>
<reference evidence="16" key="1">
    <citation type="journal article" date="2020" name="Nat. Commun.">
        <title>Large-scale genome sequencing of mycorrhizal fungi provides insights into the early evolution of symbiotic traits.</title>
        <authorList>
            <person name="Miyauchi S."/>
            <person name="Kiss E."/>
            <person name="Kuo A."/>
            <person name="Drula E."/>
            <person name="Kohler A."/>
            <person name="Sanchez-Garcia M."/>
            <person name="Morin E."/>
            <person name="Andreopoulos B."/>
            <person name="Barry K.W."/>
            <person name="Bonito G."/>
            <person name="Buee M."/>
            <person name="Carver A."/>
            <person name="Chen C."/>
            <person name="Cichocki N."/>
            <person name="Clum A."/>
            <person name="Culley D."/>
            <person name="Crous P.W."/>
            <person name="Fauchery L."/>
            <person name="Girlanda M."/>
            <person name="Hayes R.D."/>
            <person name="Keri Z."/>
            <person name="LaButti K."/>
            <person name="Lipzen A."/>
            <person name="Lombard V."/>
            <person name="Magnuson J."/>
            <person name="Maillard F."/>
            <person name="Murat C."/>
            <person name="Nolan M."/>
            <person name="Ohm R.A."/>
            <person name="Pangilinan J."/>
            <person name="Pereira M.F."/>
            <person name="Perotto S."/>
            <person name="Peter M."/>
            <person name="Pfister S."/>
            <person name="Riley R."/>
            <person name="Sitrit Y."/>
            <person name="Stielow J.B."/>
            <person name="Szollosi G."/>
            <person name="Zifcakova L."/>
            <person name="Stursova M."/>
            <person name="Spatafora J.W."/>
            <person name="Tedersoo L."/>
            <person name="Vaario L.M."/>
            <person name="Yamada A."/>
            <person name="Yan M."/>
            <person name="Wang P."/>
            <person name="Xu J."/>
            <person name="Bruns T."/>
            <person name="Baldrian P."/>
            <person name="Vilgalys R."/>
            <person name="Dunand C."/>
            <person name="Henrissat B."/>
            <person name="Grigoriev I.V."/>
            <person name="Hibbett D."/>
            <person name="Nagy L.G."/>
            <person name="Martin F.M."/>
        </authorList>
    </citation>
    <scope>NUCLEOTIDE SEQUENCE</scope>
    <source>
        <strain evidence="16">UP504</strain>
    </source>
</reference>
<comment type="subcellular location">
    <subcellularLocation>
        <location evidence="1">Nucleus membrane</location>
        <topology evidence="1">Peripheral membrane protein</topology>
        <orientation evidence="1">Cytoplasmic side</orientation>
    </subcellularLocation>
    <subcellularLocation>
        <location evidence="3">Nucleus membrane</location>
        <topology evidence="3">Peripheral membrane protein</topology>
        <orientation evidence="3">Nucleoplasmic side</orientation>
    </subcellularLocation>
    <subcellularLocation>
        <location evidence="2">Nucleus</location>
        <location evidence="2">Nuclear pore complex</location>
    </subcellularLocation>
</comment>
<dbReference type="PANTHER" id="PTHR12084">
    <property type="entry name" value="NUCLEAR PORE GLYCOPROTEIN P62-RELATED"/>
    <property type="match status" value="1"/>
</dbReference>
<keyword evidence="17" id="KW-1185">Reference proteome</keyword>
<dbReference type="FunFam" id="1.20.5.170:FF:000040">
    <property type="entry name" value="Nuclear pore glycoprotein p62"/>
    <property type="match status" value="1"/>
</dbReference>
<evidence type="ECO:0000256" key="10">
    <source>
        <dbReference type="ARBA" id="ARBA00023242"/>
    </source>
</evidence>
<keyword evidence="6" id="KW-0509">mRNA transport</keyword>
<dbReference type="InterPro" id="IPR007758">
    <property type="entry name" value="Nucleoporin_NSP1_C"/>
</dbReference>
<protein>
    <recommendedName>
        <fullName evidence="11">Nucleoporin NSP1</fullName>
    </recommendedName>
    <alternativeName>
        <fullName evidence="12">Nuclear pore protein NSP1</fullName>
    </alternativeName>
    <alternativeName>
        <fullName evidence="13">Nucleoskeletal-like protein</fullName>
    </alternativeName>
</protein>
<dbReference type="GO" id="GO:0051028">
    <property type="term" value="P:mRNA transport"/>
    <property type="evidence" value="ECO:0007669"/>
    <property type="project" value="UniProtKB-KW"/>
</dbReference>
<organism evidence="16 17">
    <name type="scientific">Hydnum rufescens UP504</name>
    <dbReference type="NCBI Taxonomy" id="1448309"/>
    <lineage>
        <taxon>Eukaryota</taxon>
        <taxon>Fungi</taxon>
        <taxon>Dikarya</taxon>
        <taxon>Basidiomycota</taxon>
        <taxon>Agaricomycotina</taxon>
        <taxon>Agaricomycetes</taxon>
        <taxon>Cantharellales</taxon>
        <taxon>Hydnaceae</taxon>
        <taxon>Hydnum</taxon>
    </lineage>
</organism>
<dbReference type="Pfam" id="PF05064">
    <property type="entry name" value="Nsp1_C"/>
    <property type="match status" value="1"/>
</dbReference>
<dbReference type="GO" id="GO:0005543">
    <property type="term" value="F:phospholipid binding"/>
    <property type="evidence" value="ECO:0007669"/>
    <property type="project" value="TreeGrafter"/>
</dbReference>
<keyword evidence="7" id="KW-0653">Protein transport</keyword>
<feature type="region of interest" description="Disordered" evidence="14">
    <location>
        <begin position="1"/>
        <end position="108"/>
    </location>
</feature>
<dbReference type="OrthoDB" id="344345at2759"/>
<feature type="compositionally biased region" description="Low complexity" evidence="14">
    <location>
        <begin position="69"/>
        <end position="89"/>
    </location>
</feature>
<evidence type="ECO:0000259" key="15">
    <source>
        <dbReference type="Pfam" id="PF05064"/>
    </source>
</evidence>
<dbReference type="GO" id="GO:0006606">
    <property type="term" value="P:protein import into nucleus"/>
    <property type="evidence" value="ECO:0007669"/>
    <property type="project" value="TreeGrafter"/>
</dbReference>
<dbReference type="EMBL" id="MU128957">
    <property type="protein sequence ID" value="KAF9514771.1"/>
    <property type="molecule type" value="Genomic_DNA"/>
</dbReference>
<gene>
    <name evidence="16" type="ORF">BS47DRAFT_1361488</name>
</gene>
<dbReference type="InterPro" id="IPR026010">
    <property type="entry name" value="NSP1/NUP62"/>
</dbReference>
<comment type="caution">
    <text evidence="16">The sequence shown here is derived from an EMBL/GenBank/DDBJ whole genome shotgun (WGS) entry which is preliminary data.</text>
</comment>
<evidence type="ECO:0000256" key="9">
    <source>
        <dbReference type="ARBA" id="ARBA00023132"/>
    </source>
</evidence>
<dbReference type="GO" id="GO:0044613">
    <property type="term" value="C:nuclear pore central transport channel"/>
    <property type="evidence" value="ECO:0007669"/>
    <property type="project" value="TreeGrafter"/>
</dbReference>